<sequence>MITPLKPYGADDIATFRTVRTFANDTTVGTDNTAQRPQKQWVIGNEISEKKVASGVGHEIPDQLQEKGVEWAVAMKSKTSSRKREWSGWRLQEKIENCWSG</sequence>
<evidence type="ECO:0000313" key="1">
    <source>
        <dbReference type="EMBL" id="CAG8596263.1"/>
    </source>
</evidence>
<comment type="caution">
    <text evidence="1">The sequence shown here is derived from an EMBL/GenBank/DDBJ whole genome shotgun (WGS) entry which is preliminary data.</text>
</comment>
<protein>
    <submittedName>
        <fullName evidence="1">8365_t:CDS:1</fullName>
    </submittedName>
</protein>
<accession>A0A9N9GAF8</accession>
<dbReference type="EMBL" id="CAJVPI010001128">
    <property type="protein sequence ID" value="CAG8596263.1"/>
    <property type="molecule type" value="Genomic_DNA"/>
</dbReference>
<name>A0A9N9GAF8_9GLOM</name>
<keyword evidence="2" id="KW-1185">Reference proteome</keyword>
<gene>
    <name evidence="1" type="ORF">PBRASI_LOCUS7397</name>
</gene>
<dbReference type="Proteomes" id="UP000789739">
    <property type="component" value="Unassembled WGS sequence"/>
</dbReference>
<reference evidence="1" key="1">
    <citation type="submission" date="2021-06" db="EMBL/GenBank/DDBJ databases">
        <authorList>
            <person name="Kallberg Y."/>
            <person name="Tangrot J."/>
            <person name="Rosling A."/>
        </authorList>
    </citation>
    <scope>NUCLEOTIDE SEQUENCE</scope>
    <source>
        <strain evidence="1">BR232B</strain>
    </source>
</reference>
<dbReference type="AlphaFoldDB" id="A0A9N9GAF8"/>
<organism evidence="1 2">
    <name type="scientific">Paraglomus brasilianum</name>
    <dbReference type="NCBI Taxonomy" id="144538"/>
    <lineage>
        <taxon>Eukaryota</taxon>
        <taxon>Fungi</taxon>
        <taxon>Fungi incertae sedis</taxon>
        <taxon>Mucoromycota</taxon>
        <taxon>Glomeromycotina</taxon>
        <taxon>Glomeromycetes</taxon>
        <taxon>Paraglomerales</taxon>
        <taxon>Paraglomeraceae</taxon>
        <taxon>Paraglomus</taxon>
    </lineage>
</organism>
<evidence type="ECO:0000313" key="2">
    <source>
        <dbReference type="Proteomes" id="UP000789739"/>
    </source>
</evidence>
<proteinExistence type="predicted"/>